<evidence type="ECO:0000313" key="4">
    <source>
        <dbReference type="Proteomes" id="UP000030170"/>
    </source>
</evidence>
<dbReference type="Proteomes" id="UP000030170">
    <property type="component" value="Unassembled WGS sequence"/>
</dbReference>
<evidence type="ECO:0000313" key="3">
    <source>
        <dbReference type="EMBL" id="KGF72742.1"/>
    </source>
</evidence>
<feature type="domain" description="LysM" evidence="2">
    <location>
        <begin position="128"/>
        <end position="172"/>
    </location>
</feature>
<dbReference type="Gene3D" id="3.10.350.10">
    <property type="entry name" value="LysM domain"/>
    <property type="match status" value="3"/>
</dbReference>
<dbReference type="InterPro" id="IPR016047">
    <property type="entry name" value="M23ase_b-sheet_dom"/>
</dbReference>
<feature type="domain" description="LysM" evidence="2">
    <location>
        <begin position="349"/>
        <end position="393"/>
    </location>
</feature>
<dbReference type="InterPro" id="IPR036779">
    <property type="entry name" value="LysM_dom_sf"/>
</dbReference>
<evidence type="ECO:0000259" key="2">
    <source>
        <dbReference type="PROSITE" id="PS51782"/>
    </source>
</evidence>
<feature type="region of interest" description="Disordered" evidence="1">
    <location>
        <begin position="34"/>
        <end position="56"/>
    </location>
</feature>
<dbReference type="CDD" id="cd12797">
    <property type="entry name" value="M23_peptidase"/>
    <property type="match status" value="1"/>
</dbReference>
<dbReference type="InterPro" id="IPR011055">
    <property type="entry name" value="Dup_hybrid_motif"/>
</dbReference>
<feature type="domain" description="LysM" evidence="2">
    <location>
        <begin position="259"/>
        <end position="303"/>
    </location>
</feature>
<dbReference type="CDD" id="cd00118">
    <property type="entry name" value="LysM"/>
    <property type="match status" value="3"/>
</dbReference>
<dbReference type="STRING" id="1497020.DO97_05225"/>
<sequence>MKRVFPQVPELSASYTDTVQGSTQTTTEFYAQEQPAPQQFPGYVPGSDSGKQSYISGKRRKIRTSVALISLALSMGTSSLLLPQQIEAATAAASVDPLGSAPTSDAAGLPTQGEIEPPPSPAQSSLVIEHVIQEGESLWQLAMLYQVDPAAIAASNHLSTSGVLQVGQILRIPTVNGNLDLKVKQELSLANLRQKREQLKSGLMNFKPQESAVGVESLSPSLVGTEQLVAYSKPATEPVPLSRVSTPSLVTPSTATGTVLHQVNRGETLKAIALNYGVSVAALAEANRISDPNLIFVNQTLKIPQVATNPASVPPAVAMVPQLPVPRPAPSELAPTTITPVEDRNSGIEIYRVSVGDTLEAIAQRYGVSATELIRLNSLENPNLLHANQLLQVPKASMTVTTTLAANNFATHSPGIATQLHPASPAVTTTGGSVLSNLRQAIKGVSGGTQTTVFVPTLPSVDQGSRPDVVSPAHPLAQTPVATMARVPSNLPVAVPASVESTPPVVANPYVENLKAEVVQMQARYQPALTPVAVQPTPVSPVSVASQPLMDRQINPEFIPQRSIQPRVLQQLQTRQLERQASVPNPGVQIPTLVPNPSHAQPQIIATAPLGVDSFTPLTQLGGQMVSPELPPLSAPDTYLPGPANFKGYIWPAKGLLTSGFGMRWGRMHRGIDIAAPIGTPVVAAATGVVESAGWNSGGYGNLVEIRHPDGSLTLYAHNNRILVREGQFVEQGQQIAEMGSTGFSTGPHSHFEVHPSGQGAVNPIAYLPRTSGG</sequence>
<dbReference type="SMART" id="SM00257">
    <property type="entry name" value="LysM"/>
    <property type="match status" value="3"/>
</dbReference>
<organism evidence="3 4">
    <name type="scientific">Neosynechococcus sphagnicola sy1</name>
    <dbReference type="NCBI Taxonomy" id="1497020"/>
    <lineage>
        <taxon>Bacteria</taxon>
        <taxon>Bacillati</taxon>
        <taxon>Cyanobacteriota</taxon>
        <taxon>Cyanophyceae</taxon>
        <taxon>Neosynechococcales</taxon>
        <taxon>Neosynechococcaceae</taxon>
        <taxon>Neosynechococcus</taxon>
    </lineage>
</organism>
<evidence type="ECO:0000256" key="1">
    <source>
        <dbReference type="SAM" id="MobiDB-lite"/>
    </source>
</evidence>
<dbReference type="Pfam" id="PF01476">
    <property type="entry name" value="LysM"/>
    <property type="match status" value="3"/>
</dbReference>
<dbReference type="PROSITE" id="PS51782">
    <property type="entry name" value="LYSM"/>
    <property type="match status" value="3"/>
</dbReference>
<dbReference type="PANTHER" id="PTHR21666:SF270">
    <property type="entry name" value="MUREIN HYDROLASE ACTIVATOR ENVC"/>
    <property type="match status" value="1"/>
</dbReference>
<feature type="region of interest" description="Disordered" evidence="1">
    <location>
        <begin position="96"/>
        <end position="122"/>
    </location>
</feature>
<dbReference type="SUPFAM" id="SSF54106">
    <property type="entry name" value="LysM domain"/>
    <property type="match status" value="3"/>
</dbReference>
<dbReference type="InterPro" id="IPR050570">
    <property type="entry name" value="Cell_wall_metabolism_enzyme"/>
</dbReference>
<dbReference type="EMBL" id="JJML01000019">
    <property type="protein sequence ID" value="KGF72742.1"/>
    <property type="molecule type" value="Genomic_DNA"/>
</dbReference>
<dbReference type="RefSeq" id="WP_052128598.1">
    <property type="nucleotide sequence ID" value="NZ_JJML01000019.1"/>
</dbReference>
<gene>
    <name evidence="3" type="ORF">DO97_05225</name>
</gene>
<dbReference type="SUPFAM" id="SSF51261">
    <property type="entry name" value="Duplicated hybrid motif"/>
    <property type="match status" value="1"/>
</dbReference>
<reference evidence="3 4" key="1">
    <citation type="journal article" date="2014" name="Mol. Ecol.">
        <title>Evolution of Synechococcus.</title>
        <authorList>
            <person name="Dvorak P."/>
            <person name="Casamatta D."/>
            <person name="Hasler P."/>
            <person name="Poulickova A."/>
            <person name="Ondrej V."/>
            <person name="Sanges R."/>
        </authorList>
    </citation>
    <scope>NUCLEOTIDE SEQUENCE [LARGE SCALE GENOMIC DNA]</scope>
    <source>
        <strain evidence="3 4">CAUP A 1101</strain>
    </source>
</reference>
<dbReference type="Pfam" id="PF01551">
    <property type="entry name" value="Peptidase_M23"/>
    <property type="match status" value="1"/>
</dbReference>
<dbReference type="PANTHER" id="PTHR21666">
    <property type="entry name" value="PEPTIDASE-RELATED"/>
    <property type="match status" value="1"/>
</dbReference>
<keyword evidence="4" id="KW-1185">Reference proteome</keyword>
<dbReference type="Gene3D" id="2.70.70.10">
    <property type="entry name" value="Glucose Permease (Domain IIA)"/>
    <property type="match status" value="1"/>
</dbReference>
<accession>A0A098TLJ1</accession>
<proteinExistence type="predicted"/>
<dbReference type="AlphaFoldDB" id="A0A098TLJ1"/>
<dbReference type="InterPro" id="IPR018392">
    <property type="entry name" value="LysM"/>
</dbReference>
<dbReference type="GO" id="GO:0004222">
    <property type="term" value="F:metalloendopeptidase activity"/>
    <property type="evidence" value="ECO:0007669"/>
    <property type="project" value="TreeGrafter"/>
</dbReference>
<comment type="caution">
    <text evidence="3">The sequence shown here is derived from an EMBL/GenBank/DDBJ whole genome shotgun (WGS) entry which is preliminary data.</text>
</comment>
<protein>
    <recommendedName>
        <fullName evidence="2">LysM domain-containing protein</fullName>
    </recommendedName>
</protein>
<name>A0A098TLJ1_9CYAN</name>